<dbReference type="Gene3D" id="1.10.30.50">
    <property type="match status" value="1"/>
</dbReference>
<protein>
    <submittedName>
        <fullName evidence="3">DUF222 domain-containing protein</fullName>
    </submittedName>
</protein>
<dbReference type="EMBL" id="JBHSHP010000006">
    <property type="protein sequence ID" value="MFC4753484.1"/>
    <property type="molecule type" value="Genomic_DNA"/>
</dbReference>
<feature type="region of interest" description="Disordered" evidence="1">
    <location>
        <begin position="162"/>
        <end position="191"/>
    </location>
</feature>
<organism evidence="3 4">
    <name type="scientific">Dietzia aurantiaca</name>
    <dbReference type="NCBI Taxonomy" id="983873"/>
    <lineage>
        <taxon>Bacteria</taxon>
        <taxon>Bacillati</taxon>
        <taxon>Actinomycetota</taxon>
        <taxon>Actinomycetes</taxon>
        <taxon>Mycobacteriales</taxon>
        <taxon>Dietziaceae</taxon>
        <taxon>Dietzia</taxon>
    </lineage>
</organism>
<feature type="region of interest" description="Disordered" evidence="1">
    <location>
        <begin position="364"/>
        <end position="446"/>
    </location>
</feature>
<evidence type="ECO:0000313" key="3">
    <source>
        <dbReference type="EMBL" id="MFC4753484.1"/>
    </source>
</evidence>
<proteinExistence type="predicted"/>
<dbReference type="Proteomes" id="UP001595836">
    <property type="component" value="Unassembled WGS sequence"/>
</dbReference>
<dbReference type="Pfam" id="PF02720">
    <property type="entry name" value="DUF222"/>
    <property type="match status" value="1"/>
</dbReference>
<feature type="domain" description="DUF222" evidence="2">
    <location>
        <begin position="33"/>
        <end position="275"/>
    </location>
</feature>
<sequence length="512" mass="55682">MEFVDPALLHQIQQDVVDDYLATIEAGRRPGMKAIRNRADEIISTRDPNAVRARKKDAGRDRGASISPGRDGMSTLHALLHADEAAVLAEALEQKVAADRATEEDAAATASEPADHTAAENGPNTDTETETETETDASPGAPDAPYSLAQRRADALMSLICGDTTTPAAPGTSRGSGTPDTSGSGEPASGGVMLRPKITVIAPTDANASRWADHTRVEFARTGEAALHSLLDMLACSDGASLHRIDPTPGAADDQDAALRYRPTTTLAHRIRLRDGTCRHPGCTVPADACDLDHVVPFNHADPTQGGQTAEANMACLCRRHHRFKTFTDWHYQLDPDGTLIITTDQGHVMVTHPDGPLATYRREQARAETAAWDRQQRRNPDPGRATATGGHTPAARATKSSWARRDARKHTHRDTQRSHNAANRQAAHQDAATRARHKTHDAARAKALARAGATFWPITVAIEPRTIIDLPAHRHSRWWNRNHHRYHPPGNSDLENRLKTIIDNLTDPPPF</sequence>
<feature type="compositionally biased region" description="Low complexity" evidence="1">
    <location>
        <begin position="420"/>
        <end position="433"/>
    </location>
</feature>
<name>A0ABV9PM99_9ACTN</name>
<dbReference type="CDD" id="cd00085">
    <property type="entry name" value="HNHc"/>
    <property type="match status" value="1"/>
</dbReference>
<evidence type="ECO:0000259" key="2">
    <source>
        <dbReference type="Pfam" id="PF02720"/>
    </source>
</evidence>
<keyword evidence="4" id="KW-1185">Reference proteome</keyword>
<gene>
    <name evidence="3" type="ORF">ACFO7U_01650</name>
</gene>
<evidence type="ECO:0000256" key="1">
    <source>
        <dbReference type="SAM" id="MobiDB-lite"/>
    </source>
</evidence>
<evidence type="ECO:0000313" key="4">
    <source>
        <dbReference type="Proteomes" id="UP001595836"/>
    </source>
</evidence>
<dbReference type="InterPro" id="IPR003615">
    <property type="entry name" value="HNH_nuc"/>
</dbReference>
<feature type="region of interest" description="Disordered" evidence="1">
    <location>
        <begin position="98"/>
        <end position="146"/>
    </location>
</feature>
<reference evidence="4" key="1">
    <citation type="journal article" date="2019" name="Int. J. Syst. Evol. Microbiol.">
        <title>The Global Catalogue of Microorganisms (GCM) 10K type strain sequencing project: providing services to taxonomists for standard genome sequencing and annotation.</title>
        <authorList>
            <consortium name="The Broad Institute Genomics Platform"/>
            <consortium name="The Broad Institute Genome Sequencing Center for Infectious Disease"/>
            <person name="Wu L."/>
            <person name="Ma J."/>
        </authorList>
    </citation>
    <scope>NUCLEOTIDE SEQUENCE [LARGE SCALE GENOMIC DNA]</scope>
    <source>
        <strain evidence="4">JCM 11882</strain>
    </source>
</reference>
<dbReference type="InterPro" id="IPR003870">
    <property type="entry name" value="DUF222"/>
</dbReference>
<feature type="compositionally biased region" description="Polar residues" evidence="1">
    <location>
        <begin position="163"/>
        <end position="184"/>
    </location>
</feature>
<comment type="caution">
    <text evidence="3">The sequence shown here is derived from an EMBL/GenBank/DDBJ whole genome shotgun (WGS) entry which is preliminary data.</text>
</comment>
<accession>A0ABV9PM99</accession>
<dbReference type="RefSeq" id="WP_380059516.1">
    <property type="nucleotide sequence ID" value="NZ_JBHSHP010000006.1"/>
</dbReference>